<evidence type="ECO:0000256" key="1">
    <source>
        <dbReference type="RuleBase" id="RU363044"/>
    </source>
</evidence>
<feature type="compositionally biased region" description="Acidic residues" evidence="2">
    <location>
        <begin position="532"/>
        <end position="541"/>
    </location>
</feature>
<keyword evidence="1" id="KW-0067">ATP-binding</keyword>
<feature type="region of interest" description="Disordered" evidence="2">
    <location>
        <begin position="21"/>
        <end position="44"/>
    </location>
</feature>
<accession>A0A219APU0</accession>
<dbReference type="InterPro" id="IPR051055">
    <property type="entry name" value="PIF1_helicase"/>
</dbReference>
<evidence type="ECO:0000259" key="5">
    <source>
        <dbReference type="Pfam" id="PF20209"/>
    </source>
</evidence>
<dbReference type="PANTHER" id="PTHR47642">
    <property type="entry name" value="ATP-DEPENDENT DNA HELICASE"/>
    <property type="match status" value="1"/>
</dbReference>
<feature type="domain" description="DNA helicase Pif1-like DEAD-box helicase" evidence="3">
    <location>
        <begin position="1593"/>
        <end position="1737"/>
    </location>
</feature>
<reference evidence="6 7" key="1">
    <citation type="journal article" date="2016" name="PLoS Pathog.">
        <title>Biosynthesis of antibiotic leucinostatins in bio-control fungus Purpureocillium lilacinum and their inhibition on phytophthora revealed by genome mining.</title>
        <authorList>
            <person name="Wang G."/>
            <person name="Liu Z."/>
            <person name="Lin R."/>
            <person name="Li E."/>
            <person name="Mao Z."/>
            <person name="Ling J."/>
            <person name="Yang Y."/>
            <person name="Yin W.B."/>
            <person name="Xie B."/>
        </authorList>
    </citation>
    <scope>NUCLEOTIDE SEQUENCE [LARGE SCALE GENOMIC DNA]</scope>
    <source>
        <strain evidence="6">170</strain>
    </source>
</reference>
<dbReference type="GeneID" id="33937272"/>
<dbReference type="GO" id="GO:0006310">
    <property type="term" value="P:DNA recombination"/>
    <property type="evidence" value="ECO:0007669"/>
    <property type="project" value="UniProtKB-KW"/>
</dbReference>
<evidence type="ECO:0000313" key="7">
    <source>
        <dbReference type="Proteomes" id="UP000078397"/>
    </source>
</evidence>
<dbReference type="EC" id="5.6.2.3" evidence="1"/>
<dbReference type="GO" id="GO:0043139">
    <property type="term" value="F:5'-3' DNA helicase activity"/>
    <property type="evidence" value="ECO:0007669"/>
    <property type="project" value="UniProtKB-EC"/>
</dbReference>
<evidence type="ECO:0000256" key="2">
    <source>
        <dbReference type="SAM" id="MobiDB-lite"/>
    </source>
</evidence>
<dbReference type="STRING" id="1380566.A0A219APU0"/>
<dbReference type="GO" id="GO:0005524">
    <property type="term" value="F:ATP binding"/>
    <property type="evidence" value="ECO:0007669"/>
    <property type="project" value="UniProtKB-KW"/>
</dbReference>
<comment type="similarity">
    <text evidence="1">Belongs to the helicase family.</text>
</comment>
<feature type="domain" description="DUF6570" evidence="5">
    <location>
        <begin position="340"/>
        <end position="461"/>
    </location>
</feature>
<keyword evidence="1" id="KW-0227">DNA damage</keyword>
<feature type="compositionally biased region" description="Polar residues" evidence="2">
    <location>
        <begin position="151"/>
        <end position="160"/>
    </location>
</feature>
<dbReference type="Pfam" id="PF05970">
    <property type="entry name" value="PIF1"/>
    <property type="match status" value="1"/>
</dbReference>
<dbReference type="InterPro" id="IPR027417">
    <property type="entry name" value="P-loop_NTPase"/>
</dbReference>
<feature type="compositionally biased region" description="Acidic residues" evidence="2">
    <location>
        <begin position="1367"/>
        <end position="1386"/>
    </location>
</feature>
<dbReference type="RefSeq" id="XP_022284878.1">
    <property type="nucleotide sequence ID" value="XM_022430127.1"/>
</dbReference>
<dbReference type="Gene3D" id="3.40.50.300">
    <property type="entry name" value="P-loop containing nucleotide triphosphate hydrolases"/>
    <property type="match status" value="1"/>
</dbReference>
<organism evidence="6 7">
    <name type="scientific">Pochonia chlamydosporia 170</name>
    <dbReference type="NCBI Taxonomy" id="1380566"/>
    <lineage>
        <taxon>Eukaryota</taxon>
        <taxon>Fungi</taxon>
        <taxon>Dikarya</taxon>
        <taxon>Ascomycota</taxon>
        <taxon>Pezizomycotina</taxon>
        <taxon>Sordariomycetes</taxon>
        <taxon>Hypocreomycetidae</taxon>
        <taxon>Hypocreales</taxon>
        <taxon>Clavicipitaceae</taxon>
        <taxon>Pochonia</taxon>
    </lineage>
</organism>
<dbReference type="Pfam" id="PF14214">
    <property type="entry name" value="Helitron_like_N"/>
    <property type="match status" value="1"/>
</dbReference>
<dbReference type="EMBL" id="LSBJ02000021">
    <property type="protein sequence ID" value="OWT42344.1"/>
    <property type="molecule type" value="Genomic_DNA"/>
</dbReference>
<keyword evidence="1" id="KW-0378">Hydrolase</keyword>
<dbReference type="InterPro" id="IPR010285">
    <property type="entry name" value="DNA_helicase_pif1-like_DEAD"/>
</dbReference>
<feature type="region of interest" description="Disordered" evidence="2">
    <location>
        <begin position="524"/>
        <end position="552"/>
    </location>
</feature>
<dbReference type="SUPFAM" id="SSF52540">
    <property type="entry name" value="P-loop containing nucleoside triphosphate hydrolases"/>
    <property type="match status" value="2"/>
</dbReference>
<comment type="cofactor">
    <cofactor evidence="1">
        <name>Mg(2+)</name>
        <dbReference type="ChEBI" id="CHEBI:18420"/>
    </cofactor>
</comment>
<sequence length="2083" mass="233716">MMCERVDQRGEVCLIGVSNANRSPKLRPDRPRNAARSDASGPTPVCLSQVEGEACGQTTSGLLVAGEVMQDDSQGVHDRGRTDDNFSERVRDIVNSGISGLNHRGLKRMLERIRSLRNDEAAKAAIPTELRGATTMGQALLPKGGEVTAGKMTSGSNGENQEPHECPRHNITPRQKRRKRNEPERYYRAAKRRRVETAREGLAKSAEEYLANALSLQEADFDEKLRLSESGEWCKPVSLEQKVSTVQRFYEAFHDRDTLPIQTCMLCYRKCSPDGMGEISWSAWTAWPKASRAWSPYECRLCFPVEKAISGCKDCVGHFRKSGLTAAAQLHSRLGCEHLFPDELKGLTPVEEKLIALNSCYGFITRYSIPDGKRQTLNYPRHIKGHITVFPNNVQELVVKVLPHPLLKVMDDVHVSWHGAIKPRPSDLAGLLSVRRRHVERALAWLKKNNPHYADIRIDVVEMESWGAPLHGVPAQVYERMERNEPSALEKARTAHVVPPVERGLDQTKSTDIEDMLVTLTRGQPVAKDSPEMTETEDEDTQLDRDEAQVSNVPSQINEVSSSGMFALDIPPNVAEEEKLRFAVEAVGNHTTHKGVSSSCLKGSTEIGRTELQEPYIHVSRGDEFADSFDVWFFAKTFPTLMPFGVGGPRMLEETVSQKEGLGLDVEDGVVAEAAAANLVSSRNMSLQTWARIVLQRHGGRFATHHIFSFLVFNLGVKSRNRRVSMLSVTRKSFPKIERLVRSLTTERLQAAKTDLERVGYTVDEGVKELLKSLSLYGFRQLMSRECRLSMRRKIKSSVIYQGIPAVWITLNPNDITNPVKLRLAAHRLRDSKEAEEFVASLDMAYKRTRLAISDPVSSAIFFHREISLFFKHYVNVGLESVFGRISHYFAAVETNERGALHVHGLLWLAGNLNLHKIMMDVTKPEHAVYRESITQYVDSVFSEDLDQEAYCGVVAERSVQADISSVLQDGRRFAEMFDEEANFCAGATQIHTHSPTCVKYSLKKINRTRDLCRFKAPWKLVEKTAFTPDGVLQVRRSHSMVNRWNKAIAVGLRHNHDISFIATQSKTLALVYYLTNYTTKVEDPVWKRVIAAAELVHVLDSRDSETQEQTNTSDCAAGVGKRNKTRQFLMRVANRVFTERALSQVEVVASLLGFPTEFSSNSAWTFLNVSLLYWHVFQRWRHLREYSSMGTSRDASEENILVEENGQKVSLIQAYPYRGNLLRGLCLYDYMSLVQIKRAGKSGGTTSEVPFDGSWAFSPIWTQTLRQPGKHARVCIDGYLSMDFLSEENGTCFQRAAVQHLGMFVPWEQFLHEVSGDINAIWAKYRAGLSRRISHWVENIQLLRRSAEDAKRDARQWAASSGEGDLAAEDDDMTANIDENDDDGDGDGKSPRSYRSGGIGDANRLIDVVRSAIGTKQITSGSEELSSILQQLCNFQQAALSSSDELNSRVILEVNHRSCTGLDNMVLKQCSIPVQSQLRAIKSQQAAASREIEKMIQGIQSIARHETHVEGVVGGFRDDDVLATGGNPEKTAARARADVRFGPSTSFFIAGKRLAEVFTLNRRQSIAFLLICRHLDLMQQKEATTIPQLCEFIGGEGGTGKSRVIEALVELFRSKSMSNRLLVTATSGTAAARINGITIHSACNFSKDMSRVGRAGEADGVYCSTVVDRYINGPSRTEWQEKHLLVIDEVSMLGARTLWMVNERLCRLRGSPDDFGGIPIILFCGDFHQFRPVQERSILLPSGVISWDEERSFSVEQRHEHNKAHNLWKRFATVVLLNEQVRAAGDPQLHRLLTRIRTGTQDQSDLDLLNARCYRKDRRIPWESGITVVTPLNRNRWNLNMEATVAFWRKHQSTLRIFMSAHKWKDEEPTEEEAFLMTKPWRRQRNTCLKLVNGAGYTAVDVIPDKVYPGHRVSADIILHFGPPAGILLSGITTKSFHFVGMPPGTILLTPVSVSIRAQRSRPWQVTDVSRKGLPCTAAFACTDYKVQGRTLDQVALELRGTRTTIVDGKSVPSQCDPYSLYVQLSRCPSLDGIMLLSKVRYRDFVGNRVPESMAGAEARLESLSNKVIDQASGWLDQPCEE</sequence>
<evidence type="ECO:0000313" key="6">
    <source>
        <dbReference type="EMBL" id="OWT42344.1"/>
    </source>
</evidence>
<dbReference type="Proteomes" id="UP000078397">
    <property type="component" value="Unassembled WGS sequence"/>
</dbReference>
<dbReference type="InterPro" id="IPR046700">
    <property type="entry name" value="DUF6570"/>
</dbReference>
<keyword evidence="1" id="KW-0233">DNA recombination</keyword>
<keyword evidence="1" id="KW-0547">Nucleotide-binding</keyword>
<protein>
    <recommendedName>
        <fullName evidence="1">ATP-dependent DNA helicase</fullName>
        <ecNumber evidence="1">5.6.2.3</ecNumber>
    </recommendedName>
</protein>
<proteinExistence type="inferred from homology"/>
<dbReference type="OrthoDB" id="5103340at2759"/>
<dbReference type="InterPro" id="IPR025476">
    <property type="entry name" value="Helitron_helicase-like"/>
</dbReference>
<dbReference type="GO" id="GO:0016887">
    <property type="term" value="F:ATP hydrolysis activity"/>
    <property type="evidence" value="ECO:0007669"/>
    <property type="project" value="RHEA"/>
</dbReference>
<keyword evidence="7" id="KW-1185">Reference proteome</keyword>
<evidence type="ECO:0000259" key="4">
    <source>
        <dbReference type="Pfam" id="PF14214"/>
    </source>
</evidence>
<name>A0A219APU0_METCM</name>
<dbReference type="GO" id="GO:0006281">
    <property type="term" value="P:DNA repair"/>
    <property type="evidence" value="ECO:0007669"/>
    <property type="project" value="UniProtKB-KW"/>
</dbReference>
<evidence type="ECO:0000259" key="3">
    <source>
        <dbReference type="Pfam" id="PF05970"/>
    </source>
</evidence>
<dbReference type="KEGG" id="pchm:VFPPC_18533"/>
<keyword evidence="1 6" id="KW-0347">Helicase</keyword>
<feature type="region of interest" description="Disordered" evidence="2">
    <location>
        <begin position="1355"/>
        <end position="1399"/>
    </location>
</feature>
<feature type="region of interest" description="Disordered" evidence="2">
    <location>
        <begin position="139"/>
        <end position="193"/>
    </location>
</feature>
<gene>
    <name evidence="6" type="ORF">VFPPC_18533</name>
</gene>
<comment type="catalytic activity">
    <reaction evidence="1">
        <text>ATP + H2O = ADP + phosphate + H(+)</text>
        <dbReference type="Rhea" id="RHEA:13065"/>
        <dbReference type="ChEBI" id="CHEBI:15377"/>
        <dbReference type="ChEBI" id="CHEBI:15378"/>
        <dbReference type="ChEBI" id="CHEBI:30616"/>
        <dbReference type="ChEBI" id="CHEBI:43474"/>
        <dbReference type="ChEBI" id="CHEBI:456216"/>
        <dbReference type="EC" id="5.6.2.3"/>
    </reaction>
</comment>
<dbReference type="Pfam" id="PF20209">
    <property type="entry name" value="DUF6570"/>
    <property type="match status" value="1"/>
</dbReference>
<comment type="caution">
    <text evidence="6">The sequence shown here is derived from an EMBL/GenBank/DDBJ whole genome shotgun (WGS) entry which is preliminary data.</text>
</comment>
<feature type="domain" description="Helitron helicase-like" evidence="4">
    <location>
        <begin position="690"/>
        <end position="907"/>
    </location>
</feature>
<dbReference type="GO" id="GO:0000723">
    <property type="term" value="P:telomere maintenance"/>
    <property type="evidence" value="ECO:0007669"/>
    <property type="project" value="InterPro"/>
</dbReference>
<keyword evidence="1" id="KW-0234">DNA repair</keyword>